<gene>
    <name evidence="3" type="ORF">IAC59_04305</name>
</gene>
<feature type="domain" description="CoA carboxyltransferase C-terminal" evidence="2">
    <location>
        <begin position="239"/>
        <end position="465"/>
    </location>
</feature>
<dbReference type="Proteomes" id="UP000824123">
    <property type="component" value="Unassembled WGS sequence"/>
</dbReference>
<sequence>MGKELEQMLKRREEILAGDAARIKAQHDAGKLTARERIDKLLGAEFTELDQLVEGGESGVVTGYGVLGETPVYVWAQDYAVKGGAVSVAGAKKVIKLLDLAKKAGKPVVSLLDSAGMRLDEGVSALGAFASVLAKVSELSGVVPQIALCLGPVAGGAVMLAAQCDIVIQAKCGAVMTYGPQVLAAVHGKPVDAAAIGGIEASAKAGVSHMTCETEDEAFELASKVINLLPLNSACDNDLVETGDDYARELPELNDAAFDSRAVIKAMADNGEAIELLSDYSKRAVTALGRIGDRAVGFVAATGRVCPGMCQKIARFVRTCDCFGLPVVTLIDTEGFSIDAENGRMILAQSKLMYAMAEATVPKIAIVAGKAIGAAYMALGSKAVNDIVFAWPQASVAPLDAPAAVQILHHEELVGIANPAARRAELESEYLHDVVDGVNAARAGQVDAVIVPSDTRKDVIGALETLEGKRDVRAPRKHGNMPL</sequence>
<dbReference type="PANTHER" id="PTHR43842:SF2">
    <property type="entry name" value="PROPIONYL-COA CARBOXYLASE BETA CHAIN, MITOCHONDRIAL"/>
    <property type="match status" value="1"/>
</dbReference>
<reference evidence="3" key="1">
    <citation type="submission" date="2020-10" db="EMBL/GenBank/DDBJ databases">
        <authorList>
            <person name="Gilroy R."/>
        </authorList>
    </citation>
    <scope>NUCLEOTIDE SEQUENCE</scope>
    <source>
        <strain evidence="3">ChiSxjej2B14-8506</strain>
    </source>
</reference>
<dbReference type="PANTHER" id="PTHR43842">
    <property type="entry name" value="PROPIONYL-COA CARBOXYLASE BETA CHAIN"/>
    <property type="match status" value="1"/>
</dbReference>
<dbReference type="Pfam" id="PF01039">
    <property type="entry name" value="Carboxyl_trans"/>
    <property type="match status" value="1"/>
</dbReference>
<proteinExistence type="predicted"/>
<dbReference type="InterPro" id="IPR011762">
    <property type="entry name" value="COA_CT_N"/>
</dbReference>
<dbReference type="PROSITE" id="PS50989">
    <property type="entry name" value="COA_CT_CTER"/>
    <property type="match status" value="1"/>
</dbReference>
<evidence type="ECO:0000259" key="2">
    <source>
        <dbReference type="PROSITE" id="PS50989"/>
    </source>
</evidence>
<evidence type="ECO:0000259" key="1">
    <source>
        <dbReference type="PROSITE" id="PS50980"/>
    </source>
</evidence>
<protein>
    <submittedName>
        <fullName evidence="3">Methylmalonyl-CoA carboxyltransferase</fullName>
    </submittedName>
</protein>
<accession>A0A9D1S4B2</accession>
<dbReference type="InterPro" id="IPR029045">
    <property type="entry name" value="ClpP/crotonase-like_dom_sf"/>
</dbReference>
<name>A0A9D1S4B2_9FIRM</name>
<comment type="caution">
    <text evidence="3">The sequence shown here is derived from an EMBL/GenBank/DDBJ whole genome shotgun (WGS) entry which is preliminary data.</text>
</comment>
<dbReference type="AlphaFoldDB" id="A0A9D1S4B2"/>
<evidence type="ECO:0000313" key="3">
    <source>
        <dbReference type="EMBL" id="HIU46460.1"/>
    </source>
</evidence>
<dbReference type="InterPro" id="IPR034733">
    <property type="entry name" value="AcCoA_carboxyl_beta"/>
</dbReference>
<dbReference type="Gene3D" id="3.90.226.10">
    <property type="entry name" value="2-enoyl-CoA Hydratase, Chain A, domain 1"/>
    <property type="match status" value="2"/>
</dbReference>
<dbReference type="InterPro" id="IPR011763">
    <property type="entry name" value="COA_CT_C"/>
</dbReference>
<feature type="domain" description="CoA carboxyltransferase N-terminal" evidence="1">
    <location>
        <begin position="1"/>
        <end position="243"/>
    </location>
</feature>
<dbReference type="EMBL" id="DVNK01000030">
    <property type="protein sequence ID" value="HIU46460.1"/>
    <property type="molecule type" value="Genomic_DNA"/>
</dbReference>
<reference evidence="3" key="2">
    <citation type="journal article" date="2021" name="PeerJ">
        <title>Extensive microbial diversity within the chicken gut microbiome revealed by metagenomics and culture.</title>
        <authorList>
            <person name="Gilroy R."/>
            <person name="Ravi A."/>
            <person name="Getino M."/>
            <person name="Pursley I."/>
            <person name="Horton D.L."/>
            <person name="Alikhan N.F."/>
            <person name="Baker D."/>
            <person name="Gharbi K."/>
            <person name="Hall N."/>
            <person name="Watson M."/>
            <person name="Adriaenssens E.M."/>
            <person name="Foster-Nyarko E."/>
            <person name="Jarju S."/>
            <person name="Secka A."/>
            <person name="Antonio M."/>
            <person name="Oren A."/>
            <person name="Chaudhuri R.R."/>
            <person name="La Ragione R."/>
            <person name="Hildebrand F."/>
            <person name="Pallen M.J."/>
        </authorList>
    </citation>
    <scope>NUCLEOTIDE SEQUENCE</scope>
    <source>
        <strain evidence="3">ChiSxjej2B14-8506</strain>
    </source>
</reference>
<dbReference type="PROSITE" id="PS50980">
    <property type="entry name" value="COA_CT_NTER"/>
    <property type="match status" value="1"/>
</dbReference>
<organism evidence="3 4">
    <name type="scientific">Candidatus Fimadaptatus faecigallinarum</name>
    <dbReference type="NCBI Taxonomy" id="2840814"/>
    <lineage>
        <taxon>Bacteria</taxon>
        <taxon>Bacillati</taxon>
        <taxon>Bacillota</taxon>
        <taxon>Clostridia</taxon>
        <taxon>Eubacteriales</taxon>
        <taxon>Candidatus Fimadaptatus</taxon>
    </lineage>
</organism>
<dbReference type="InterPro" id="IPR051047">
    <property type="entry name" value="AccD/PCCB"/>
</dbReference>
<dbReference type="SUPFAM" id="SSF52096">
    <property type="entry name" value="ClpP/crotonase"/>
    <property type="match status" value="2"/>
</dbReference>
<evidence type="ECO:0000313" key="4">
    <source>
        <dbReference type="Proteomes" id="UP000824123"/>
    </source>
</evidence>
<dbReference type="GO" id="GO:0004658">
    <property type="term" value="F:propionyl-CoA carboxylase activity"/>
    <property type="evidence" value="ECO:0007669"/>
    <property type="project" value="TreeGrafter"/>
</dbReference>